<dbReference type="AlphaFoldDB" id="A0A0G1INR1"/>
<dbReference type="GO" id="GO:0006430">
    <property type="term" value="P:lysyl-tRNA aminoacylation"/>
    <property type="evidence" value="ECO:0007669"/>
    <property type="project" value="InterPro"/>
</dbReference>
<dbReference type="InterPro" id="IPR018149">
    <property type="entry name" value="Lys-tRNA-synth_II_C"/>
</dbReference>
<evidence type="ECO:0000256" key="3">
    <source>
        <dbReference type="ARBA" id="ARBA00022840"/>
    </source>
</evidence>
<dbReference type="EMBL" id="LCIT01000040">
    <property type="protein sequence ID" value="KKT61026.1"/>
    <property type="molecule type" value="Genomic_DNA"/>
</dbReference>
<dbReference type="PROSITE" id="PS50862">
    <property type="entry name" value="AA_TRNA_LIGASE_II"/>
    <property type="match status" value="1"/>
</dbReference>
<dbReference type="SUPFAM" id="SSF55681">
    <property type="entry name" value="Class II aaRS and biotin synthetases"/>
    <property type="match status" value="1"/>
</dbReference>
<keyword evidence="3" id="KW-0067">ATP-binding</keyword>
<evidence type="ECO:0000313" key="6">
    <source>
        <dbReference type="Proteomes" id="UP000033945"/>
    </source>
</evidence>
<dbReference type="Proteomes" id="UP000033945">
    <property type="component" value="Unassembled WGS sequence"/>
</dbReference>
<evidence type="ECO:0000313" key="5">
    <source>
        <dbReference type="EMBL" id="KKT61026.1"/>
    </source>
</evidence>
<feature type="domain" description="Aminoacyl-transfer RNA synthetases class-II family profile" evidence="4">
    <location>
        <begin position="176"/>
        <end position="480"/>
    </location>
</feature>
<dbReference type="InterPro" id="IPR006195">
    <property type="entry name" value="aa-tRNA-synth_II"/>
</dbReference>
<dbReference type="InterPro" id="IPR045864">
    <property type="entry name" value="aa-tRNA-synth_II/BPL/LPL"/>
</dbReference>
<dbReference type="Gene3D" id="3.30.930.10">
    <property type="entry name" value="Bira Bifunctional Protein, Domain 2"/>
    <property type="match status" value="1"/>
</dbReference>
<sequence>MARKSERKRVSALANDSLVYRREVPRGSVGTGTFDIAPYGEKILLIGRLMLADRTGKISKLGLFGELDGKDVILLERIEGNGVSIPMYLTRIPENIQAMDSTIHYGDIVMLEGVKLRVGNDDVFLGERIELLSKAVGDVYDSNIDFRKKTNLYAHRHLQLIRDPEKLLHFRSCSLVLRTIRQFLYQRGYEEVNMTLLQKSFEAGLADPFVTRATESDKDMFLRVTSELFLWKLMIAGFSKVFEIGKSFRNQDATADMLPQFTILELYHAYADREEIEGLGRDIIREVLVHLYGSATLPTSEGVIDCSGEWPVYDFRDEVVKHAGLPYNEEYPIEKLLSIAETMGIPQPAVVNKYTIATAMYSFVMSKIKGPAFLRNLPAAQSPLYKLNDDKSTVDETLLVINGMLIADIVNPERDPDVVKRRMKEQLRYRKESQINGINEDILNAMKLGLPPSRGIGMGIERLLTLLLNVEDIRDVELFPVF</sequence>
<name>A0A0G1INR1_9BACT</name>
<dbReference type="PANTHER" id="PTHR42918">
    <property type="entry name" value="LYSYL-TRNA SYNTHETASE"/>
    <property type="match status" value="1"/>
</dbReference>
<comment type="caution">
    <text evidence="5">The sequence shown here is derived from an EMBL/GenBank/DDBJ whole genome shotgun (WGS) entry which is preliminary data.</text>
</comment>
<evidence type="ECO:0000256" key="2">
    <source>
        <dbReference type="ARBA" id="ARBA00022741"/>
    </source>
</evidence>
<evidence type="ECO:0000259" key="4">
    <source>
        <dbReference type="PROSITE" id="PS50862"/>
    </source>
</evidence>
<dbReference type="Pfam" id="PF00152">
    <property type="entry name" value="tRNA-synt_2"/>
    <property type="match status" value="1"/>
</dbReference>
<dbReference type="PRINTS" id="PR00982">
    <property type="entry name" value="TRNASYNTHLYS"/>
</dbReference>
<protein>
    <submittedName>
        <fullName evidence="5">Lysine-tRNA ligase</fullName>
    </submittedName>
</protein>
<dbReference type="GO" id="GO:0005524">
    <property type="term" value="F:ATP binding"/>
    <property type="evidence" value="ECO:0007669"/>
    <property type="project" value="UniProtKB-KW"/>
</dbReference>
<dbReference type="GO" id="GO:0005829">
    <property type="term" value="C:cytosol"/>
    <property type="evidence" value="ECO:0007669"/>
    <property type="project" value="TreeGrafter"/>
</dbReference>
<organism evidence="5 6">
    <name type="scientific">Candidatus Giovannonibacteria bacterium GW2011_GWA2_44_26</name>
    <dbReference type="NCBI Taxonomy" id="1618648"/>
    <lineage>
        <taxon>Bacteria</taxon>
        <taxon>Candidatus Giovannoniibacteriota</taxon>
    </lineage>
</organism>
<proteinExistence type="predicted"/>
<dbReference type="PANTHER" id="PTHR42918:SF15">
    <property type="entry name" value="LYSINE--TRNA LIGASE, CHLOROPLASTIC_MITOCHONDRIAL"/>
    <property type="match status" value="1"/>
</dbReference>
<dbReference type="GO" id="GO:0000049">
    <property type="term" value="F:tRNA binding"/>
    <property type="evidence" value="ECO:0007669"/>
    <property type="project" value="TreeGrafter"/>
</dbReference>
<evidence type="ECO:0000256" key="1">
    <source>
        <dbReference type="ARBA" id="ARBA00022598"/>
    </source>
</evidence>
<keyword evidence="2" id="KW-0547">Nucleotide-binding</keyword>
<dbReference type="GO" id="GO:0004824">
    <property type="term" value="F:lysine-tRNA ligase activity"/>
    <property type="evidence" value="ECO:0007669"/>
    <property type="project" value="InterPro"/>
</dbReference>
<gene>
    <name evidence="5" type="ORF">UW55_C0040G0002</name>
</gene>
<accession>A0A0G1INR1</accession>
<dbReference type="InterPro" id="IPR004364">
    <property type="entry name" value="Aa-tRNA-synt_II"/>
</dbReference>
<keyword evidence="1 5" id="KW-0436">Ligase</keyword>
<reference evidence="5 6" key="1">
    <citation type="journal article" date="2015" name="Nature">
        <title>rRNA introns, odd ribosomes, and small enigmatic genomes across a large radiation of phyla.</title>
        <authorList>
            <person name="Brown C.T."/>
            <person name="Hug L.A."/>
            <person name="Thomas B.C."/>
            <person name="Sharon I."/>
            <person name="Castelle C.J."/>
            <person name="Singh A."/>
            <person name="Wilkins M.J."/>
            <person name="Williams K.H."/>
            <person name="Banfield J.F."/>
        </authorList>
    </citation>
    <scope>NUCLEOTIDE SEQUENCE [LARGE SCALE GENOMIC DNA]</scope>
</reference>